<dbReference type="eggNOG" id="COG3861">
    <property type="taxonomic scope" value="Bacteria"/>
</dbReference>
<dbReference type="SUPFAM" id="SSF50346">
    <property type="entry name" value="PRC-barrel domain"/>
    <property type="match status" value="1"/>
</dbReference>
<dbReference type="Proteomes" id="UP000006833">
    <property type="component" value="Chromosome"/>
</dbReference>
<evidence type="ECO:0000313" key="2">
    <source>
        <dbReference type="EMBL" id="ABV93882.1"/>
    </source>
</evidence>
<dbReference type="AlphaFoldDB" id="A8LQL5"/>
<dbReference type="STRING" id="398580.Dshi_2146"/>
<keyword evidence="1" id="KW-0732">Signal</keyword>
<evidence type="ECO:0000256" key="1">
    <source>
        <dbReference type="SAM" id="SignalP"/>
    </source>
</evidence>
<gene>
    <name evidence="2" type="ordered locus">Dshi_2146</name>
</gene>
<keyword evidence="3" id="KW-1185">Reference proteome</keyword>
<dbReference type="EMBL" id="CP000830">
    <property type="protein sequence ID" value="ABV93882.1"/>
    <property type="molecule type" value="Genomic_DNA"/>
</dbReference>
<name>A8LQL5_DINSH</name>
<dbReference type="HOGENOM" id="CLU_1165178_0_0_5"/>
<dbReference type="OrthoDB" id="7876889at2"/>
<evidence type="ECO:0000313" key="3">
    <source>
        <dbReference type="Proteomes" id="UP000006833"/>
    </source>
</evidence>
<feature type="signal peptide" evidence="1">
    <location>
        <begin position="1"/>
        <end position="20"/>
    </location>
</feature>
<dbReference type="KEGG" id="dsh:Dshi_2146"/>
<organism evidence="2 3">
    <name type="scientific">Dinoroseobacter shibae (strain DSM 16493 / NCIMB 14021 / DFL 12)</name>
    <dbReference type="NCBI Taxonomy" id="398580"/>
    <lineage>
        <taxon>Bacteria</taxon>
        <taxon>Pseudomonadati</taxon>
        <taxon>Pseudomonadota</taxon>
        <taxon>Alphaproteobacteria</taxon>
        <taxon>Rhodobacterales</taxon>
        <taxon>Roseobacteraceae</taxon>
        <taxon>Dinoroseobacter</taxon>
    </lineage>
</organism>
<proteinExistence type="predicted"/>
<dbReference type="Gene3D" id="2.30.30.240">
    <property type="entry name" value="PRC-barrel domain"/>
    <property type="match status" value="1"/>
</dbReference>
<accession>A8LQL5</accession>
<dbReference type="InterPro" id="IPR011033">
    <property type="entry name" value="PRC_barrel-like_sf"/>
</dbReference>
<dbReference type="RefSeq" id="WP_012178814.1">
    <property type="nucleotide sequence ID" value="NC_009952.1"/>
</dbReference>
<protein>
    <submittedName>
        <fullName evidence="2">Uncharacterized protein</fullName>
    </submittedName>
</protein>
<feature type="chain" id="PRO_5002726122" evidence="1">
    <location>
        <begin position="21"/>
        <end position="249"/>
    </location>
</feature>
<reference evidence="3" key="1">
    <citation type="journal article" date="2010" name="ISME J.">
        <title>The complete genome sequence of the algal symbiont Dinoroseobacter shibae: a hitchhiker's guide to life in the sea.</title>
        <authorList>
            <person name="Wagner-Dobler I."/>
            <person name="Ballhausen B."/>
            <person name="Berger M."/>
            <person name="Brinkhoff T."/>
            <person name="Buchholz I."/>
            <person name="Bunk B."/>
            <person name="Cypionka H."/>
            <person name="Daniel R."/>
            <person name="Drepper T."/>
            <person name="Gerdts G."/>
            <person name="Hahnke S."/>
            <person name="Han C."/>
            <person name="Jahn D."/>
            <person name="Kalhoefer D."/>
            <person name="Kiss H."/>
            <person name="Klenk H.P."/>
            <person name="Kyrpides N."/>
            <person name="Liebl W."/>
            <person name="Liesegang H."/>
            <person name="Meincke L."/>
            <person name="Pati A."/>
            <person name="Petersen J."/>
            <person name="Piekarski T."/>
            <person name="Pommerenke C."/>
            <person name="Pradella S."/>
            <person name="Pukall R."/>
            <person name="Rabus R."/>
            <person name="Stackebrandt E."/>
            <person name="Thole S."/>
            <person name="Thompson L."/>
            <person name="Tielen P."/>
            <person name="Tomasch J."/>
            <person name="von Jan M."/>
            <person name="Wanphrut N."/>
            <person name="Wichels A."/>
            <person name="Zech H."/>
            <person name="Simon M."/>
        </authorList>
    </citation>
    <scope>NUCLEOTIDE SEQUENCE [LARGE SCALE GENOMIC DNA]</scope>
    <source>
        <strain evidence="3">DSM 16493 / NCIMB 14021 / DFL 12</strain>
    </source>
</reference>
<sequence>MTRLSLALIATTAMCSPAFAMSGADEGNTVSEVQSHATEAAETVENGASEVYDRITEEISDAAAAVESATTSSTEQAAEVGGDAASAVEDVYNSAVETTKKAYAEAIDEVEHTKETLAARAEMGEARVLTPIDLDNRSDFIRASDIIGADIYTARAAMEPGAWREATRIADDWDNIGNVVEMVVGPDGNLRGLVAEVGGVLGMGDAHVLIEMSDLHRTMPDDDGNFAFVTWMSEEDLKNERPVEKDWWQ</sequence>